<organism evidence="3 4">
    <name type="scientific">Colletotrichum chlorophyti</name>
    <dbReference type="NCBI Taxonomy" id="708187"/>
    <lineage>
        <taxon>Eukaryota</taxon>
        <taxon>Fungi</taxon>
        <taxon>Dikarya</taxon>
        <taxon>Ascomycota</taxon>
        <taxon>Pezizomycotina</taxon>
        <taxon>Sordariomycetes</taxon>
        <taxon>Hypocreomycetidae</taxon>
        <taxon>Glomerellales</taxon>
        <taxon>Glomerellaceae</taxon>
        <taxon>Colletotrichum</taxon>
    </lineage>
</organism>
<dbReference type="AlphaFoldDB" id="A0A1Q8RTT3"/>
<feature type="domain" description="Nucleoside phosphorylase" evidence="2">
    <location>
        <begin position="13"/>
        <end position="132"/>
    </location>
</feature>
<feature type="compositionally biased region" description="Basic and acidic residues" evidence="1">
    <location>
        <begin position="138"/>
        <end position="152"/>
    </location>
</feature>
<dbReference type="Pfam" id="PF01048">
    <property type="entry name" value="PNP_UDP_1"/>
    <property type="match status" value="1"/>
</dbReference>
<name>A0A1Q8RTT3_9PEZI</name>
<dbReference type="EMBL" id="MPGH01000089">
    <property type="protein sequence ID" value="OLN87724.1"/>
    <property type="molecule type" value="Genomic_DNA"/>
</dbReference>
<evidence type="ECO:0000313" key="3">
    <source>
        <dbReference type="EMBL" id="OLN87724.1"/>
    </source>
</evidence>
<dbReference type="SUPFAM" id="SSF53167">
    <property type="entry name" value="Purine and uridine phosphorylases"/>
    <property type="match status" value="1"/>
</dbReference>
<dbReference type="GO" id="GO:0003824">
    <property type="term" value="F:catalytic activity"/>
    <property type="evidence" value="ECO:0007669"/>
    <property type="project" value="InterPro"/>
</dbReference>
<reference evidence="3 4" key="1">
    <citation type="submission" date="2016-11" db="EMBL/GenBank/DDBJ databases">
        <title>Draft Genome Assembly of Colletotrichum chlorophyti a pathogen of herbaceous plants.</title>
        <authorList>
            <person name="Gan P."/>
            <person name="Narusaka M."/>
            <person name="Tsushima A."/>
            <person name="Narusaka Y."/>
            <person name="Takano Y."/>
            <person name="Shirasu K."/>
        </authorList>
    </citation>
    <scope>NUCLEOTIDE SEQUENCE [LARGE SCALE GENOMIC DNA]</scope>
    <source>
        <strain evidence="3 4">NTL11</strain>
    </source>
</reference>
<dbReference type="STRING" id="708187.A0A1Q8RTT3"/>
<dbReference type="Proteomes" id="UP000186583">
    <property type="component" value="Unassembled WGS sequence"/>
</dbReference>
<evidence type="ECO:0000313" key="4">
    <source>
        <dbReference type="Proteomes" id="UP000186583"/>
    </source>
</evidence>
<evidence type="ECO:0000259" key="2">
    <source>
        <dbReference type="Pfam" id="PF01048"/>
    </source>
</evidence>
<accession>A0A1Q8RTT3</accession>
<dbReference type="GO" id="GO:0009116">
    <property type="term" value="P:nucleoside metabolic process"/>
    <property type="evidence" value="ECO:0007669"/>
    <property type="project" value="InterPro"/>
</dbReference>
<proteinExistence type="predicted"/>
<gene>
    <name evidence="3" type="ORF">CCHL11_05689</name>
</gene>
<feature type="region of interest" description="Disordered" evidence="1">
    <location>
        <begin position="138"/>
        <end position="160"/>
    </location>
</feature>
<keyword evidence="4" id="KW-1185">Reference proteome</keyword>
<dbReference type="OrthoDB" id="20872at2759"/>
<comment type="caution">
    <text evidence="3">The sequence shown here is derived from an EMBL/GenBank/DDBJ whole genome shotgun (WGS) entry which is preliminary data.</text>
</comment>
<protein>
    <recommendedName>
        <fullName evidence="2">Nucleoside phosphorylase domain-containing protein</fullName>
    </recommendedName>
</protein>
<dbReference type="InterPro" id="IPR053137">
    <property type="entry name" value="NLR-like"/>
</dbReference>
<dbReference type="Gene3D" id="3.40.50.1580">
    <property type="entry name" value="Nucleoside phosphorylase domain"/>
    <property type="match status" value="1"/>
</dbReference>
<dbReference type="PANTHER" id="PTHR46082">
    <property type="entry name" value="ATP/GTP-BINDING PROTEIN-RELATED"/>
    <property type="match status" value="1"/>
</dbReference>
<sequence length="160" mass="17822">MAHPRPRREEFHIAIICALPLEYDAAALAFDEIWHEERDGFESTLADYNIYKTGRIGRQNAALMLLPGIGKANAAGVTASLRSFYTELKLAVLTGICGGVPYPESDTEILLGDVAVSKRVVQYDLGRQYPGGFVRKDTVDDNLGRPSKDIRYPRHTPWSE</sequence>
<evidence type="ECO:0000256" key="1">
    <source>
        <dbReference type="SAM" id="MobiDB-lite"/>
    </source>
</evidence>
<dbReference type="InterPro" id="IPR000845">
    <property type="entry name" value="Nucleoside_phosphorylase_d"/>
</dbReference>
<dbReference type="PANTHER" id="PTHR46082:SF6">
    <property type="entry name" value="AAA+ ATPASE DOMAIN-CONTAINING PROTEIN-RELATED"/>
    <property type="match status" value="1"/>
</dbReference>
<dbReference type="InterPro" id="IPR035994">
    <property type="entry name" value="Nucleoside_phosphorylase_sf"/>
</dbReference>